<comment type="caution">
    <text evidence="2">The sequence shown here is derived from an EMBL/GenBank/DDBJ whole genome shotgun (WGS) entry which is preliminary data.</text>
</comment>
<evidence type="ECO:0008006" key="5">
    <source>
        <dbReference type="Google" id="ProtNLM"/>
    </source>
</evidence>
<gene>
    <name evidence="3" type="ORF">RCL2_000075100</name>
    <name evidence="2" type="ORF">RclHR1_00460010</name>
</gene>
<proteinExistence type="predicted"/>
<keyword evidence="1" id="KW-0175">Coiled coil</keyword>
<dbReference type="STRING" id="94130.A0A2Z6S0R5"/>
<dbReference type="Proteomes" id="UP000247702">
    <property type="component" value="Unassembled WGS sequence"/>
</dbReference>
<sequence length="899" mass="105358">MNDYRVVIGINLGTTHSGFSYSYMSPSNICIHSEWKDGIGHKVPTILYYDDVYKNVRSWGFPRPTFGGKPVELFKLLLGKMENELSLLHEKAIIDYLHELSKIIKRAIQQVDLHTQALIVLTVPDDSMMLTQTFFTMREYVYKAGLLKDPLSHNFGLITESKAIEIFCMKYLKKHNLSVGEKFIIVDCRDNAVHLTTMLLWKNEKLCLISERVEANCGGDFVDQEFHEFLNRKISSSGMNPISENQFQIMKQAFNYIKKSFSGVQSEFVPFRIYLEANKPVFVPSRYNSEANRPSLILTQSEFSILLNFEDVKAIFEPIIERIIQLIDYQLRLCYDSCYAILLVGEFGKSKYLQLRIEEKFRTRTRHISRPPYSDIAILRGAVLHGIDYVILDQAYIIKLVEKNKELEEENIKLGEENKKVRELQLKHGVLTSNYNREINQNRIIVETLKNDIKGIGEKYQNKISVINQQHQNKIELQGQRAKQIQNNYYVCKNNFDKYKLLHDNLQEKYVDLQEKYNEEINQNQIIIEKLRSDIERIEEKYQNQISDIDQQYQNKFKLQEQRINQLQQSLELKENKLQDLGKEKKELNVEYDNLHQKNANLMNQLENILQQNTSCKDDISNYQLENIDQNYIISLNSDISKLNGNLKSYITDLNQDVIVNMEEIKKLLLLYKCSIKITNQKDDQLLIQAVLQRHVIETILSYAIRYFQCTGQHYHLESDIINKSSLLSILLANISKYRMGNDEITKIATTKLRQHVYTILDNRGFADIYGKNDATYEHPFIAHYKEKLNKTMDELRIIRGQEKITCENLAATIIREVIKIFWFRLKIHESPVQYAWIPYNAKVDETFMKRSNFDNDDDDDLYVGLCYFPLIGRDIASNNKDVFVPAKVFAQKINFNNK</sequence>
<dbReference type="Gene3D" id="3.30.420.40">
    <property type="match status" value="1"/>
</dbReference>
<dbReference type="PANTHER" id="PTHR14187">
    <property type="entry name" value="ALPHA KINASE/ELONGATION FACTOR 2 KINASE"/>
    <property type="match status" value="1"/>
</dbReference>
<evidence type="ECO:0000313" key="3">
    <source>
        <dbReference type="EMBL" id="GES73207.1"/>
    </source>
</evidence>
<reference evidence="3" key="2">
    <citation type="submission" date="2019-10" db="EMBL/GenBank/DDBJ databases">
        <title>Conservation and host-specific expression of non-tandemly repeated heterogenous ribosome RNA gene in arbuscular mycorrhizal fungi.</title>
        <authorList>
            <person name="Maeda T."/>
            <person name="Kobayashi Y."/>
            <person name="Nakagawa T."/>
            <person name="Ezawa T."/>
            <person name="Yamaguchi K."/>
            <person name="Bino T."/>
            <person name="Nishimoto Y."/>
            <person name="Shigenobu S."/>
            <person name="Kawaguchi M."/>
        </authorList>
    </citation>
    <scope>NUCLEOTIDE SEQUENCE</scope>
    <source>
        <strain evidence="3">HR1</strain>
    </source>
</reference>
<dbReference type="Proteomes" id="UP000615446">
    <property type="component" value="Unassembled WGS sequence"/>
</dbReference>
<accession>A0A2Z6S0R5</accession>
<keyword evidence="4" id="KW-1185">Reference proteome</keyword>
<dbReference type="InterPro" id="IPR043129">
    <property type="entry name" value="ATPase_NBD"/>
</dbReference>
<dbReference type="PANTHER" id="PTHR14187:SF5">
    <property type="entry name" value="HEAT SHOCK 70 KDA PROTEIN 12A"/>
    <property type="match status" value="1"/>
</dbReference>
<feature type="coiled-coil region" evidence="1">
    <location>
        <begin position="468"/>
        <end position="619"/>
    </location>
</feature>
<evidence type="ECO:0000313" key="4">
    <source>
        <dbReference type="Proteomes" id="UP000247702"/>
    </source>
</evidence>
<organism evidence="2 4">
    <name type="scientific">Rhizophagus clarus</name>
    <dbReference type="NCBI Taxonomy" id="94130"/>
    <lineage>
        <taxon>Eukaryota</taxon>
        <taxon>Fungi</taxon>
        <taxon>Fungi incertae sedis</taxon>
        <taxon>Mucoromycota</taxon>
        <taxon>Glomeromycotina</taxon>
        <taxon>Glomeromycetes</taxon>
        <taxon>Glomerales</taxon>
        <taxon>Glomeraceae</taxon>
        <taxon>Rhizophagus</taxon>
    </lineage>
</organism>
<feature type="coiled-coil region" evidence="1">
    <location>
        <begin position="397"/>
        <end position="427"/>
    </location>
</feature>
<evidence type="ECO:0000256" key="1">
    <source>
        <dbReference type="SAM" id="Coils"/>
    </source>
</evidence>
<name>A0A2Z6S0R5_9GLOM</name>
<dbReference type="AlphaFoldDB" id="A0A2Z6S0R5"/>
<dbReference type="OrthoDB" id="2963168at2759"/>
<dbReference type="SUPFAM" id="SSF53067">
    <property type="entry name" value="Actin-like ATPase domain"/>
    <property type="match status" value="1"/>
</dbReference>
<reference evidence="2 4" key="1">
    <citation type="submission" date="2017-11" db="EMBL/GenBank/DDBJ databases">
        <title>The genome of Rhizophagus clarus HR1 reveals common genetic basis of auxotrophy among arbuscular mycorrhizal fungi.</title>
        <authorList>
            <person name="Kobayashi Y."/>
        </authorList>
    </citation>
    <scope>NUCLEOTIDE SEQUENCE [LARGE SCALE GENOMIC DNA]</scope>
    <source>
        <strain evidence="2 4">HR1</strain>
    </source>
</reference>
<protein>
    <recommendedName>
        <fullName evidence="5">Hsp70 family protein</fullName>
    </recommendedName>
</protein>
<evidence type="ECO:0000313" key="2">
    <source>
        <dbReference type="EMBL" id="GBC02372.1"/>
    </source>
</evidence>
<dbReference type="EMBL" id="BLAL01000005">
    <property type="protein sequence ID" value="GES73207.1"/>
    <property type="molecule type" value="Genomic_DNA"/>
</dbReference>
<dbReference type="EMBL" id="BEXD01003826">
    <property type="protein sequence ID" value="GBC02372.1"/>
    <property type="molecule type" value="Genomic_DNA"/>
</dbReference>